<evidence type="ECO:0000256" key="4">
    <source>
        <dbReference type="ARBA" id="ARBA00022927"/>
    </source>
</evidence>
<dbReference type="HAMAP" id="MF_01384">
    <property type="entry name" value="UreD"/>
    <property type="match status" value="1"/>
</dbReference>
<dbReference type="GO" id="GO:0070939">
    <property type="term" value="C:Dsl1/NZR complex"/>
    <property type="evidence" value="ECO:0007669"/>
    <property type="project" value="TreeGrafter"/>
</dbReference>
<keyword evidence="5" id="KW-0143">Chaperone</keyword>
<feature type="domain" description="Sec39" evidence="7">
    <location>
        <begin position="467"/>
        <end position="1165"/>
    </location>
</feature>
<feature type="compositionally biased region" description="Polar residues" evidence="6">
    <location>
        <begin position="1169"/>
        <end position="1192"/>
    </location>
</feature>
<comment type="caution">
    <text evidence="8">The sequence shown here is derived from an EMBL/GenBank/DDBJ whole genome shotgun (WGS) entry which is preliminary data.</text>
</comment>
<dbReference type="OrthoDB" id="27490at2759"/>
<gene>
    <name evidence="8" type="ORF">EW145_g3733</name>
</gene>
<dbReference type="Proteomes" id="UP000308199">
    <property type="component" value="Unassembled WGS sequence"/>
</dbReference>
<dbReference type="InterPro" id="IPR013244">
    <property type="entry name" value="Sec39_domain"/>
</dbReference>
<accession>A0A4S4L6A8</accession>
<dbReference type="PANTHER" id="PTHR15922:SF2">
    <property type="entry name" value="NBAS SUBUNIT OF NRZ TETHERING COMPLEX"/>
    <property type="match status" value="1"/>
</dbReference>
<evidence type="ECO:0000256" key="5">
    <source>
        <dbReference type="ARBA" id="ARBA00023186"/>
    </source>
</evidence>
<evidence type="ECO:0000256" key="6">
    <source>
        <dbReference type="SAM" id="MobiDB-lite"/>
    </source>
</evidence>
<name>A0A4S4L6A8_9AGAM</name>
<feature type="compositionally biased region" description="Polar residues" evidence="6">
    <location>
        <begin position="1225"/>
        <end position="1246"/>
    </location>
</feature>
<dbReference type="GO" id="GO:0006890">
    <property type="term" value="P:retrograde vesicle-mediated transport, Golgi to endoplasmic reticulum"/>
    <property type="evidence" value="ECO:0007669"/>
    <property type="project" value="InterPro"/>
</dbReference>
<evidence type="ECO:0000256" key="3">
    <source>
        <dbReference type="ARBA" id="ARBA00022824"/>
    </source>
</evidence>
<keyword evidence="4" id="KW-0653">Protein transport</keyword>
<evidence type="ECO:0000313" key="9">
    <source>
        <dbReference type="Proteomes" id="UP000308199"/>
    </source>
</evidence>
<dbReference type="EMBL" id="SGPK01000167">
    <property type="protein sequence ID" value="THH06939.1"/>
    <property type="molecule type" value="Genomic_DNA"/>
</dbReference>
<dbReference type="InterPro" id="IPR002669">
    <property type="entry name" value="UreD"/>
</dbReference>
<evidence type="ECO:0000313" key="8">
    <source>
        <dbReference type="EMBL" id="THH06939.1"/>
    </source>
</evidence>
<proteinExistence type="inferred from homology"/>
<dbReference type="GO" id="GO:0000149">
    <property type="term" value="F:SNARE binding"/>
    <property type="evidence" value="ECO:0007669"/>
    <property type="project" value="TreeGrafter"/>
</dbReference>
<keyword evidence="2" id="KW-0813">Transport</keyword>
<comment type="subcellular location">
    <subcellularLocation>
        <location evidence="1">Endoplasmic reticulum</location>
    </subcellularLocation>
</comment>
<dbReference type="AlphaFoldDB" id="A0A4S4L6A8"/>
<feature type="region of interest" description="Disordered" evidence="6">
    <location>
        <begin position="1224"/>
        <end position="1247"/>
    </location>
</feature>
<dbReference type="Pfam" id="PF08314">
    <property type="entry name" value="Sec39"/>
    <property type="match status" value="1"/>
</dbReference>
<feature type="region of interest" description="Disordered" evidence="6">
    <location>
        <begin position="422"/>
        <end position="447"/>
    </location>
</feature>
<dbReference type="Pfam" id="PF01774">
    <property type="entry name" value="UreD"/>
    <property type="match status" value="1"/>
</dbReference>
<evidence type="ECO:0000259" key="7">
    <source>
        <dbReference type="Pfam" id="PF08314"/>
    </source>
</evidence>
<sequence length="1265" mass="140829">MDLAADDVDNIAGFGRISLALHGCQAIFSELSYRYPLKLLSPRVSEPSVAIAYVLTYGGGLVSGDRIDLHVKVASGAALLLLTQGSTKVFKHRAGVRLAKAASDTEDMFGLSTVQKLNVDVQKDGLLLLLPDPVTCFSDAAYNQIQAFHLEEGASAALLDWVTSGRMSRGEEWQFSRYYSVNEVWLGKKRIARDVLLLEEDYGGRRALKDRIGIYSCYATLILCGPKVRTVVDSLYASYHEISIYQLTTHAELIWSMSGIEGGCVVRIAGKETEGVKKWIRGRIDAELCARWTALDDNDLTEEHIEQLLYPLQDDLWTAAACIDRVLDDVDVQRALLDLGIQRTDSAIRRAQEVLLSHTSSSANSNDSERRLTTYFSTHVADAQLCQMRTVLLNRRDRLRSYEEIKERLLTQRISHGFENDAAEGWEDDPWADADPDESSLEPSPSTAPLPLPLSVFLSEDMTLISLALASQMKLEALLIIRNRHFGEIFPYRFEIIDRIPSFVDPSTYRDLLPAHDMQIGMERIDKGNPWRVEDDFSETNIVKSALSETGLPFLIAPDKNQIYSSGLELLSSDEVQTWYKNKVEAVVSSTGMVDMALSLVQHGASQGVVGLDELGEDLSLLSRLVYDSPGSEKFIEPVNMSKWLSLEPHDVILQYLAHSIPETIVSDIRRLVMPYLFVLESRCERAGNPDPELLKRLLYDYILHAHHDTVVPIFESSKPTLVASQRFISDDEDLARLALACLYGSSSLDDWANMSRIFECLPAWSFEADDDDDEADTTVASLGAFLAPSTSRLIASPSDLLVFFKPLPARSLSHALDILDVHLESGEILARWGVPVPLRWFLQSTYDEAQQRAWAMKMARQVNAPSGDLDSEDIWLSLLEDMLKLTRHDEKFTHTAFGALSGDDIRQIFFRGILSTGKFTIAKHVILPRQGERLLDTDVIERLCLDCSREFYDNASSGKFNSGDMKLAYDCLGVAPQSPAVEKERKFIEATSRISSFNLTSRPGVPILPIEIRLTKDKLSLVAGVLSSNESAYKHVEVILELAHKLGFQNDVLAEVKTLAMIADAALQAEDFLRAFEASERMVNAVLKLRQTAPLGADNPQVREAVDVCWVACFQLGRQSEAKDTARKMSLLGRALELCPSDKIVDILTSWRKLETEDIVRRQERNSVRQSRNENGAKQARGRTSTLSSRLQGLHVPSPALPSASALASHTFSRVAASLPFSMHGNSSGERNHSQEGSPDVQSQARHALQRGIGWLIGAEEDEL</sequence>
<dbReference type="GO" id="GO:0015031">
    <property type="term" value="P:protein transport"/>
    <property type="evidence" value="ECO:0007669"/>
    <property type="project" value="UniProtKB-KW"/>
</dbReference>
<feature type="compositionally biased region" description="Acidic residues" evidence="6">
    <location>
        <begin position="422"/>
        <end position="440"/>
    </location>
</feature>
<organism evidence="8 9">
    <name type="scientific">Phellinidium pouzarii</name>
    <dbReference type="NCBI Taxonomy" id="167371"/>
    <lineage>
        <taxon>Eukaryota</taxon>
        <taxon>Fungi</taxon>
        <taxon>Dikarya</taxon>
        <taxon>Basidiomycota</taxon>
        <taxon>Agaricomycotina</taxon>
        <taxon>Agaricomycetes</taxon>
        <taxon>Hymenochaetales</taxon>
        <taxon>Hymenochaetaceae</taxon>
        <taxon>Phellinidium</taxon>
    </lineage>
</organism>
<protein>
    <recommendedName>
        <fullName evidence="7">Sec39 domain-containing protein</fullName>
    </recommendedName>
</protein>
<keyword evidence="3" id="KW-0256">Endoplasmic reticulum</keyword>
<keyword evidence="9" id="KW-1185">Reference proteome</keyword>
<reference evidence="8 9" key="1">
    <citation type="submission" date="2019-02" db="EMBL/GenBank/DDBJ databases">
        <title>Genome sequencing of the rare red list fungi Phellinidium pouzarii.</title>
        <authorList>
            <person name="Buettner E."/>
            <person name="Kellner H."/>
        </authorList>
    </citation>
    <scope>NUCLEOTIDE SEQUENCE [LARGE SCALE GENOMIC DNA]</scope>
    <source>
        <strain evidence="8 9">DSM 108285</strain>
    </source>
</reference>
<feature type="region of interest" description="Disordered" evidence="6">
    <location>
        <begin position="1165"/>
        <end position="1196"/>
    </location>
</feature>
<dbReference type="PANTHER" id="PTHR15922">
    <property type="entry name" value="NEUROBLASTOMA-AMPLIFIED SEQUENCE"/>
    <property type="match status" value="1"/>
</dbReference>
<evidence type="ECO:0000256" key="1">
    <source>
        <dbReference type="ARBA" id="ARBA00004240"/>
    </source>
</evidence>
<dbReference type="GO" id="GO:0016151">
    <property type="term" value="F:nickel cation binding"/>
    <property type="evidence" value="ECO:0007669"/>
    <property type="project" value="InterPro"/>
</dbReference>
<evidence type="ECO:0000256" key="2">
    <source>
        <dbReference type="ARBA" id="ARBA00022448"/>
    </source>
</evidence>